<sequence>MPLVKKKVLKQDFAITKLWEQTPIVGLLATRSTPNTGVSGQISQTKGIIPAGMIAICRSKEDT</sequence>
<dbReference type="Proteomes" id="UP000038011">
    <property type="component" value="Unassembled WGS sequence"/>
</dbReference>
<comment type="caution">
    <text evidence="1">The sequence shown here is derived from an EMBL/GenBank/DDBJ whole genome shotgun (WGS) entry which is preliminary data.</text>
</comment>
<protein>
    <submittedName>
        <fullName evidence="1">Uncharacterized protein</fullName>
    </submittedName>
</protein>
<reference evidence="1 2" key="1">
    <citation type="submission" date="2015-01" db="EMBL/GenBank/DDBJ databases">
        <title>Ahrensia donghaiensis sp. nov., a novel dimethylsulphoniopropionate-cleavage bacterium isolated from seawater and emended descriptions of the genus Ahrensia and Ahrensia kielensis.</title>
        <authorList>
            <person name="Liu J."/>
        </authorList>
    </citation>
    <scope>NUCLEOTIDE SEQUENCE [LARGE SCALE GENOMIC DNA]</scope>
    <source>
        <strain evidence="1 2">LZD062</strain>
    </source>
</reference>
<organism evidence="1 2">
    <name type="scientific">Ahrensia marina</name>
    <dbReference type="NCBI Taxonomy" id="1514904"/>
    <lineage>
        <taxon>Bacteria</taxon>
        <taxon>Pseudomonadati</taxon>
        <taxon>Pseudomonadota</taxon>
        <taxon>Alphaproteobacteria</taxon>
        <taxon>Hyphomicrobiales</taxon>
        <taxon>Ahrensiaceae</taxon>
        <taxon>Ahrensia</taxon>
    </lineage>
</organism>
<proteinExistence type="predicted"/>
<name>A0A0M9GL74_9HYPH</name>
<accession>A0A0M9GL74</accession>
<dbReference type="PATRIC" id="fig|1514904.3.peg.2050"/>
<keyword evidence="2" id="KW-1185">Reference proteome</keyword>
<dbReference type="STRING" id="1514904.SU32_14560"/>
<evidence type="ECO:0000313" key="2">
    <source>
        <dbReference type="Proteomes" id="UP000038011"/>
    </source>
</evidence>
<dbReference type="EMBL" id="JXMU01000025">
    <property type="protein sequence ID" value="KPB00333.1"/>
    <property type="molecule type" value="Genomic_DNA"/>
</dbReference>
<evidence type="ECO:0000313" key="1">
    <source>
        <dbReference type="EMBL" id="KPB00333.1"/>
    </source>
</evidence>
<gene>
    <name evidence="1" type="ORF">SU32_14560</name>
</gene>
<dbReference type="AlphaFoldDB" id="A0A0M9GL74"/>